<dbReference type="PANTHER" id="PTHR43364">
    <property type="entry name" value="NADH-SPECIFIC METHYLGLYOXAL REDUCTASE-RELATED"/>
    <property type="match status" value="1"/>
</dbReference>
<reference evidence="3 4" key="1">
    <citation type="submission" date="2024-04" db="EMBL/GenBank/DDBJ databases">
        <title>Tritrichomonas musculus Genome.</title>
        <authorList>
            <person name="Alves-Ferreira E."/>
            <person name="Grigg M."/>
            <person name="Lorenzi H."/>
            <person name="Galac M."/>
        </authorList>
    </citation>
    <scope>NUCLEOTIDE SEQUENCE [LARGE SCALE GENOMIC DNA]</scope>
    <source>
        <strain evidence="3 4">EAF2021</strain>
    </source>
</reference>
<gene>
    <name evidence="3" type="ORF">M9Y10_010697</name>
</gene>
<dbReference type="PANTHER" id="PTHR43364:SF4">
    <property type="entry name" value="NAD(P)-LINKED OXIDOREDUCTASE SUPERFAMILY PROTEIN"/>
    <property type="match status" value="1"/>
</dbReference>
<feature type="domain" description="NADP-dependent oxidoreductase" evidence="2">
    <location>
        <begin position="3"/>
        <end position="151"/>
    </location>
</feature>
<sequence length="172" mass="19832">MDIGISNCNALQIAKASELVKEKEWEQFVSIQGHHRLLFREEGKEMVPFCLEDNISMTPYLGEYTKRYDEDFMARAKYNRIMDNDQAIIERVEELAKKKGVTMSEITLAWLCYKKTVPAIGTTKKSHIESSVKSLKVELTPEEIHHLEKLYTPHNLTGVIATNTQAKMHFLD</sequence>
<accession>A0ABR2ILH1</accession>
<organism evidence="3 4">
    <name type="scientific">Tritrichomonas musculus</name>
    <dbReference type="NCBI Taxonomy" id="1915356"/>
    <lineage>
        <taxon>Eukaryota</taxon>
        <taxon>Metamonada</taxon>
        <taxon>Parabasalia</taxon>
        <taxon>Tritrichomonadida</taxon>
        <taxon>Tritrichomonadidae</taxon>
        <taxon>Tritrichomonas</taxon>
    </lineage>
</organism>
<evidence type="ECO:0000313" key="3">
    <source>
        <dbReference type="EMBL" id="KAK8865162.1"/>
    </source>
</evidence>
<proteinExistence type="predicted"/>
<dbReference type="InterPro" id="IPR023210">
    <property type="entry name" value="NADP_OxRdtase_dom"/>
</dbReference>
<dbReference type="Pfam" id="PF00248">
    <property type="entry name" value="Aldo_ket_red"/>
    <property type="match status" value="1"/>
</dbReference>
<dbReference type="EMBL" id="JAPFFF010000016">
    <property type="protein sequence ID" value="KAK8865162.1"/>
    <property type="molecule type" value="Genomic_DNA"/>
</dbReference>
<evidence type="ECO:0000256" key="1">
    <source>
        <dbReference type="ARBA" id="ARBA00023002"/>
    </source>
</evidence>
<dbReference type="Gene3D" id="3.20.20.100">
    <property type="entry name" value="NADP-dependent oxidoreductase domain"/>
    <property type="match status" value="1"/>
</dbReference>
<dbReference type="Proteomes" id="UP001470230">
    <property type="component" value="Unassembled WGS sequence"/>
</dbReference>
<evidence type="ECO:0000259" key="2">
    <source>
        <dbReference type="Pfam" id="PF00248"/>
    </source>
</evidence>
<dbReference type="InterPro" id="IPR050523">
    <property type="entry name" value="AKR_Detox_Biosynth"/>
</dbReference>
<dbReference type="InterPro" id="IPR036812">
    <property type="entry name" value="NAD(P)_OxRdtase_dom_sf"/>
</dbReference>
<comment type="caution">
    <text evidence="3">The sequence shown here is derived from an EMBL/GenBank/DDBJ whole genome shotgun (WGS) entry which is preliminary data.</text>
</comment>
<name>A0ABR2ILH1_9EUKA</name>
<dbReference type="SUPFAM" id="SSF51430">
    <property type="entry name" value="NAD(P)-linked oxidoreductase"/>
    <property type="match status" value="1"/>
</dbReference>
<protein>
    <recommendedName>
        <fullName evidence="2">NADP-dependent oxidoreductase domain-containing protein</fullName>
    </recommendedName>
</protein>
<keyword evidence="4" id="KW-1185">Reference proteome</keyword>
<keyword evidence="1" id="KW-0560">Oxidoreductase</keyword>
<evidence type="ECO:0000313" key="4">
    <source>
        <dbReference type="Proteomes" id="UP001470230"/>
    </source>
</evidence>